<dbReference type="SUPFAM" id="SSF51430">
    <property type="entry name" value="NAD(P)-linked oxidoreductase"/>
    <property type="match status" value="1"/>
</dbReference>
<keyword evidence="4" id="KW-1185">Reference proteome</keyword>
<organism evidence="3 4">
    <name type="scientific">Lachnellula occidentalis</name>
    <dbReference type="NCBI Taxonomy" id="215460"/>
    <lineage>
        <taxon>Eukaryota</taxon>
        <taxon>Fungi</taxon>
        <taxon>Dikarya</taxon>
        <taxon>Ascomycota</taxon>
        <taxon>Pezizomycotina</taxon>
        <taxon>Leotiomycetes</taxon>
        <taxon>Helotiales</taxon>
        <taxon>Lachnaceae</taxon>
        <taxon>Lachnellula</taxon>
    </lineage>
</organism>
<keyword evidence="1" id="KW-0560">Oxidoreductase</keyword>
<sequence>MHFVESDYFCLEVSGLDVYYIQVTTTCEEAFSLLDQRENGIRQGDSGLYISKIILGTAGSGSSKWQEWILEEEDALPLLEHAFKVGINTWDTADVFSNGRSEEIIGKALKKHNIPRSEIVILTNIF</sequence>
<gene>
    <name evidence="3" type="primary">vrdA_2</name>
    <name evidence="3" type="ORF">LOCC1_G001210</name>
</gene>
<name>A0A8H8UKH8_9HELO</name>
<evidence type="ECO:0000313" key="3">
    <source>
        <dbReference type="EMBL" id="TVY49115.1"/>
    </source>
</evidence>
<feature type="domain" description="NADP-dependent oxidoreductase" evidence="2">
    <location>
        <begin position="52"/>
        <end position="123"/>
    </location>
</feature>
<comment type="caution">
    <text evidence="3">The sequence shown here is derived from an EMBL/GenBank/DDBJ whole genome shotgun (WGS) entry which is preliminary data.</text>
</comment>
<evidence type="ECO:0000313" key="4">
    <source>
        <dbReference type="Proteomes" id="UP000443090"/>
    </source>
</evidence>
<dbReference type="EMBL" id="QGMI01000021">
    <property type="protein sequence ID" value="TVY49115.1"/>
    <property type="molecule type" value="Genomic_DNA"/>
</dbReference>
<reference evidence="3 4" key="1">
    <citation type="submission" date="2018-05" db="EMBL/GenBank/DDBJ databases">
        <title>Genome sequencing and assembly of the regulated plant pathogen Lachnellula willkommii and related sister species for the development of diagnostic species identification markers.</title>
        <authorList>
            <person name="Giroux E."/>
            <person name="Bilodeau G."/>
        </authorList>
    </citation>
    <scope>NUCLEOTIDE SEQUENCE [LARGE SCALE GENOMIC DNA]</scope>
    <source>
        <strain evidence="3 4">CBS 160.35</strain>
    </source>
</reference>
<dbReference type="InterPro" id="IPR036812">
    <property type="entry name" value="NAD(P)_OxRdtase_dom_sf"/>
</dbReference>
<evidence type="ECO:0000259" key="2">
    <source>
        <dbReference type="Pfam" id="PF00248"/>
    </source>
</evidence>
<dbReference type="AlphaFoldDB" id="A0A8H8UKH8"/>
<dbReference type="GO" id="GO:0016491">
    <property type="term" value="F:oxidoreductase activity"/>
    <property type="evidence" value="ECO:0007669"/>
    <property type="project" value="UniProtKB-KW"/>
</dbReference>
<proteinExistence type="predicted"/>
<protein>
    <submittedName>
        <fullName evidence="3">Versiconal hemiacetal acetate reductase</fullName>
    </submittedName>
</protein>
<dbReference type="InterPro" id="IPR023210">
    <property type="entry name" value="NADP_OxRdtase_dom"/>
</dbReference>
<dbReference type="InterPro" id="IPR050523">
    <property type="entry name" value="AKR_Detox_Biosynth"/>
</dbReference>
<dbReference type="PANTHER" id="PTHR43364">
    <property type="entry name" value="NADH-SPECIFIC METHYLGLYOXAL REDUCTASE-RELATED"/>
    <property type="match status" value="1"/>
</dbReference>
<dbReference type="PANTHER" id="PTHR43364:SF15">
    <property type="entry name" value="ARYL-ALCOHOL DEHYDROGENASE AAD16-RELATED"/>
    <property type="match status" value="1"/>
</dbReference>
<dbReference type="Gene3D" id="3.20.20.100">
    <property type="entry name" value="NADP-dependent oxidoreductase domain"/>
    <property type="match status" value="1"/>
</dbReference>
<accession>A0A8H8UKH8</accession>
<dbReference type="OrthoDB" id="1720422at2759"/>
<dbReference type="Proteomes" id="UP000443090">
    <property type="component" value="Unassembled WGS sequence"/>
</dbReference>
<dbReference type="Pfam" id="PF00248">
    <property type="entry name" value="Aldo_ket_red"/>
    <property type="match status" value="1"/>
</dbReference>
<evidence type="ECO:0000256" key="1">
    <source>
        <dbReference type="ARBA" id="ARBA00023002"/>
    </source>
</evidence>